<reference evidence="4" key="2">
    <citation type="submission" date="2020-05" db="UniProtKB">
        <authorList>
            <consortium name="EnsemblMetazoa"/>
        </authorList>
    </citation>
    <scope>IDENTIFICATION</scope>
</reference>
<dbReference type="Pfam" id="PF00147">
    <property type="entry name" value="Fibrinogen_C"/>
    <property type="match status" value="1"/>
</dbReference>
<dbReference type="OMA" id="NCAKERY"/>
<keyword evidence="5" id="KW-1185">Reference proteome</keyword>
<accession>A0A084VKG5</accession>
<dbReference type="EMBL" id="ATLV01014221">
    <property type="status" value="NOT_ANNOTATED_CDS"/>
    <property type="molecule type" value="Genomic_DNA"/>
</dbReference>
<dbReference type="PANTHER" id="PTHR19143:SF327">
    <property type="entry name" value="FI21813P1-RELATED"/>
    <property type="match status" value="1"/>
</dbReference>
<proteinExistence type="predicted"/>
<dbReference type="InterPro" id="IPR036056">
    <property type="entry name" value="Fibrinogen-like_C"/>
</dbReference>
<dbReference type="InterPro" id="IPR020837">
    <property type="entry name" value="Fibrinogen_CS"/>
</dbReference>
<dbReference type="Proteomes" id="UP000030765">
    <property type="component" value="Unassembled WGS sequence"/>
</dbReference>
<evidence type="ECO:0000256" key="1">
    <source>
        <dbReference type="ARBA" id="ARBA00023157"/>
    </source>
</evidence>
<dbReference type="PROSITE" id="PS00514">
    <property type="entry name" value="FIBRINOGEN_C_1"/>
    <property type="match status" value="1"/>
</dbReference>
<keyword evidence="1" id="KW-1015">Disulfide bond</keyword>
<protein>
    <submittedName>
        <fullName evidence="3">AGAP011225-PA-like protein</fullName>
    </submittedName>
    <submittedName>
        <fullName evidence="4">Fibrinogen C-terminal domain-containing protein</fullName>
    </submittedName>
</protein>
<dbReference type="InterPro" id="IPR050373">
    <property type="entry name" value="Fibrinogen_C-term_domain"/>
</dbReference>
<dbReference type="SMART" id="SM00186">
    <property type="entry name" value="FBG"/>
    <property type="match status" value="1"/>
</dbReference>
<dbReference type="EnsemblMetazoa" id="ASIC005858-RA">
    <property type="protein sequence ID" value="ASIC005858-PA"/>
    <property type="gene ID" value="ASIC005858"/>
</dbReference>
<feature type="domain" description="Fibrinogen C-terminal" evidence="2">
    <location>
        <begin position="51"/>
        <end position="264"/>
    </location>
</feature>
<reference evidence="3 5" key="1">
    <citation type="journal article" date="2014" name="BMC Genomics">
        <title>Genome sequence of Anopheles sinensis provides insight into genetics basis of mosquito competence for malaria parasites.</title>
        <authorList>
            <person name="Zhou D."/>
            <person name="Zhang D."/>
            <person name="Ding G."/>
            <person name="Shi L."/>
            <person name="Hou Q."/>
            <person name="Ye Y."/>
            <person name="Xu Y."/>
            <person name="Zhou H."/>
            <person name="Xiong C."/>
            <person name="Li S."/>
            <person name="Yu J."/>
            <person name="Hong S."/>
            <person name="Yu X."/>
            <person name="Zou P."/>
            <person name="Chen C."/>
            <person name="Chang X."/>
            <person name="Wang W."/>
            <person name="Lv Y."/>
            <person name="Sun Y."/>
            <person name="Ma L."/>
            <person name="Shen B."/>
            <person name="Zhu C."/>
        </authorList>
    </citation>
    <scope>NUCLEOTIDE SEQUENCE [LARGE SCALE GENOMIC DNA]</scope>
</reference>
<sequence>MKASEDSTRSKLEELKNQLISKVEHIQQHQSNHSETYQEATQTELMKLMPLMKLIPLRSCRQAPKNYSDKYMITPDINRHPFEVFCEQNKFDGGWTVIQHRFDGSVDFYRNWTEYRNGFGSLDGEFWLGLEHIYQMTKNRPHELLVEVKDFQGNYGYAKYSEFEIGSESELYMLKKLGTYSGTAGDSMKHNANQKFSTFDRDNDSDRNNCAKERYGAWWYWGCTDSNLNGPYQNTEDLRSITWYYLKGNYRGMSFSRMMIRDIIN</sequence>
<dbReference type="STRING" id="74873.A0A084VKG5"/>
<dbReference type="PROSITE" id="PS51406">
    <property type="entry name" value="FIBRINOGEN_C_2"/>
    <property type="match status" value="1"/>
</dbReference>
<dbReference type="PANTHER" id="PTHR19143">
    <property type="entry name" value="FIBRINOGEN/TENASCIN/ANGIOPOEITIN"/>
    <property type="match status" value="1"/>
</dbReference>
<dbReference type="GO" id="GO:0005615">
    <property type="term" value="C:extracellular space"/>
    <property type="evidence" value="ECO:0007669"/>
    <property type="project" value="TreeGrafter"/>
</dbReference>
<evidence type="ECO:0000313" key="3">
    <source>
        <dbReference type="EMBL" id="KFB38459.1"/>
    </source>
</evidence>
<dbReference type="VEuPathDB" id="VectorBase:ASIC005858"/>
<dbReference type="SUPFAM" id="SSF56496">
    <property type="entry name" value="Fibrinogen C-terminal domain-like"/>
    <property type="match status" value="1"/>
</dbReference>
<dbReference type="InterPro" id="IPR014716">
    <property type="entry name" value="Fibrinogen_a/b/g_C_1"/>
</dbReference>
<dbReference type="OrthoDB" id="7734170at2759"/>
<dbReference type="AlphaFoldDB" id="A0A084VKG5"/>
<dbReference type="Gene3D" id="3.90.215.10">
    <property type="entry name" value="Gamma Fibrinogen, chain A, domain 1"/>
    <property type="match status" value="1"/>
</dbReference>
<evidence type="ECO:0000259" key="2">
    <source>
        <dbReference type="PROSITE" id="PS51406"/>
    </source>
</evidence>
<gene>
    <name evidence="3" type="ORF">ZHAS_00005858</name>
</gene>
<dbReference type="EMBL" id="KE524948">
    <property type="protein sequence ID" value="KFB38459.1"/>
    <property type="molecule type" value="Genomic_DNA"/>
</dbReference>
<evidence type="ECO:0000313" key="5">
    <source>
        <dbReference type="Proteomes" id="UP000030765"/>
    </source>
</evidence>
<dbReference type="VEuPathDB" id="VectorBase:ASIS021734"/>
<organism evidence="3">
    <name type="scientific">Anopheles sinensis</name>
    <name type="common">Mosquito</name>
    <dbReference type="NCBI Taxonomy" id="74873"/>
    <lineage>
        <taxon>Eukaryota</taxon>
        <taxon>Metazoa</taxon>
        <taxon>Ecdysozoa</taxon>
        <taxon>Arthropoda</taxon>
        <taxon>Hexapoda</taxon>
        <taxon>Insecta</taxon>
        <taxon>Pterygota</taxon>
        <taxon>Neoptera</taxon>
        <taxon>Endopterygota</taxon>
        <taxon>Diptera</taxon>
        <taxon>Nematocera</taxon>
        <taxon>Culicoidea</taxon>
        <taxon>Culicidae</taxon>
        <taxon>Anophelinae</taxon>
        <taxon>Anopheles</taxon>
    </lineage>
</organism>
<dbReference type="CDD" id="cd00087">
    <property type="entry name" value="FReD"/>
    <property type="match status" value="1"/>
</dbReference>
<name>A0A084VKG5_ANOSI</name>
<evidence type="ECO:0000313" key="4">
    <source>
        <dbReference type="EnsemblMetazoa" id="ASIC005858-PA"/>
    </source>
</evidence>
<dbReference type="InterPro" id="IPR002181">
    <property type="entry name" value="Fibrinogen_a/b/g_C_dom"/>
</dbReference>